<organism evidence="2 3">
    <name type="scientific">Xylaria arbuscula</name>
    <dbReference type="NCBI Taxonomy" id="114810"/>
    <lineage>
        <taxon>Eukaryota</taxon>
        <taxon>Fungi</taxon>
        <taxon>Dikarya</taxon>
        <taxon>Ascomycota</taxon>
        <taxon>Pezizomycotina</taxon>
        <taxon>Sordariomycetes</taxon>
        <taxon>Xylariomycetidae</taxon>
        <taxon>Xylariales</taxon>
        <taxon>Xylariaceae</taxon>
        <taxon>Xylaria</taxon>
    </lineage>
</organism>
<proteinExistence type="predicted"/>
<accession>A0A9W8NAQ0</accession>
<dbReference type="EMBL" id="JANPWZ010001333">
    <property type="protein sequence ID" value="KAJ3566645.1"/>
    <property type="molecule type" value="Genomic_DNA"/>
</dbReference>
<feature type="region of interest" description="Disordered" evidence="1">
    <location>
        <begin position="122"/>
        <end position="145"/>
    </location>
</feature>
<dbReference type="AlphaFoldDB" id="A0A9W8NAQ0"/>
<feature type="compositionally biased region" description="Low complexity" evidence="1">
    <location>
        <begin position="130"/>
        <end position="145"/>
    </location>
</feature>
<protein>
    <submittedName>
        <fullName evidence="2">Uncharacterized protein</fullName>
    </submittedName>
</protein>
<reference evidence="2" key="1">
    <citation type="submission" date="2022-07" db="EMBL/GenBank/DDBJ databases">
        <title>Genome Sequence of Xylaria arbuscula.</title>
        <authorList>
            <person name="Buettner E."/>
        </authorList>
    </citation>
    <scope>NUCLEOTIDE SEQUENCE</scope>
    <source>
        <strain evidence="2">VT107</strain>
    </source>
</reference>
<comment type="caution">
    <text evidence="2">The sequence shown here is derived from an EMBL/GenBank/DDBJ whole genome shotgun (WGS) entry which is preliminary data.</text>
</comment>
<name>A0A9W8NAQ0_9PEZI</name>
<feature type="region of interest" description="Disordered" evidence="1">
    <location>
        <begin position="232"/>
        <end position="259"/>
    </location>
</feature>
<keyword evidence="3" id="KW-1185">Reference proteome</keyword>
<evidence type="ECO:0000313" key="2">
    <source>
        <dbReference type="EMBL" id="KAJ3566645.1"/>
    </source>
</evidence>
<dbReference type="Proteomes" id="UP001148614">
    <property type="component" value="Unassembled WGS sequence"/>
</dbReference>
<sequence>MSDYRARDIQRYNTTARTLGISLGGLNHLASRATIENAISRLPNCRGVVDVYWPHHEPAFDAQQNSGWCHLVCGNKALRHAVWETLVVTEWDPDRPRPRILSKIKTQIEVFGRIRRVHRGPRSTRVNANTASNSAPGATPSTTTATTAAPIAATPVNTNEEERLWWKRHAQTSASIRGVLDANAAFLMLPPAVIEQYRDILALLDDAYRLWGSYNISAAATIPTAVTVPDAAPQDSSAMSVDGVHANSTQYEADDASEP</sequence>
<evidence type="ECO:0000256" key="1">
    <source>
        <dbReference type="SAM" id="MobiDB-lite"/>
    </source>
</evidence>
<evidence type="ECO:0000313" key="3">
    <source>
        <dbReference type="Proteomes" id="UP001148614"/>
    </source>
</evidence>
<gene>
    <name evidence="2" type="ORF">NPX13_g7060</name>
</gene>